<name>A0AAV6KA06_9ERIC</name>
<evidence type="ECO:0000313" key="4">
    <source>
        <dbReference type="Proteomes" id="UP000823749"/>
    </source>
</evidence>
<evidence type="ECO:0000313" key="3">
    <source>
        <dbReference type="EMBL" id="KAG5549313.1"/>
    </source>
</evidence>
<dbReference type="PANTHER" id="PTHR45782">
    <property type="entry name" value="MITOCHONDRIAL RIBOSOME-ASSOCIATED GTPASE 1"/>
    <property type="match status" value="1"/>
</dbReference>
<dbReference type="AlphaFoldDB" id="A0AAV6KA06"/>
<evidence type="ECO:0008006" key="5">
    <source>
        <dbReference type="Google" id="ProtNLM"/>
    </source>
</evidence>
<gene>
    <name evidence="3" type="ORF">RHGRI_014610</name>
</gene>
<comment type="caution">
    <text evidence="3">The sequence shown here is derived from an EMBL/GenBank/DDBJ whole genome shotgun (WGS) entry which is preliminary data.</text>
</comment>
<dbReference type="EMBL" id="JACTNZ010000005">
    <property type="protein sequence ID" value="KAG5549313.1"/>
    <property type="molecule type" value="Genomic_DNA"/>
</dbReference>
<dbReference type="Proteomes" id="UP000823749">
    <property type="component" value="Chromosome 5"/>
</dbReference>
<keyword evidence="2" id="KW-0342">GTP-binding</keyword>
<sequence length="358" mass="40562">MKVGMEQHHELGLSRAHMSDNLHYLCNVQVLAMIESVAENCKIADVVSSSQVLGEFKMRRESSGDSRSVLNTLSSKRLEGLLLLSTNRTRAFFLVYYLEEFFKVEAMGSACFNPKTIVIEAGLKYQIAHRPSIYVLDTPGVLVPSILDIERGLKLALAGISFTFISIKYSQYIFSIMNTQGSLFHWMHLDNRRMEGLPIESDEKHEYNLKDLLPKRKPLDRSGVRYIENTNVDGKHKIMFLLTLFKGVSCRFTNIVVKKADIDMNKRHITVKNLDSNLGYLEQDLGSEAMFADLGHFSELSIKATYLGVKFIPCAESNSSQGISFPLGGQSRKNLEYLIPEDGVGMVFDHYFVIMLYM</sequence>
<evidence type="ECO:0000256" key="1">
    <source>
        <dbReference type="ARBA" id="ARBA00022741"/>
    </source>
</evidence>
<dbReference type="GO" id="GO:0003924">
    <property type="term" value="F:GTPase activity"/>
    <property type="evidence" value="ECO:0007669"/>
    <property type="project" value="TreeGrafter"/>
</dbReference>
<accession>A0AAV6KA06</accession>
<keyword evidence="4" id="KW-1185">Reference proteome</keyword>
<protein>
    <recommendedName>
        <fullName evidence="5">G domain-containing protein</fullName>
    </recommendedName>
</protein>
<dbReference type="GO" id="GO:0005525">
    <property type="term" value="F:GTP binding"/>
    <property type="evidence" value="ECO:0007669"/>
    <property type="project" value="UniProtKB-KW"/>
</dbReference>
<dbReference type="GO" id="GO:0005739">
    <property type="term" value="C:mitochondrion"/>
    <property type="evidence" value="ECO:0007669"/>
    <property type="project" value="TreeGrafter"/>
</dbReference>
<keyword evidence="1" id="KW-0547">Nucleotide-binding</keyword>
<proteinExistence type="predicted"/>
<dbReference type="Gene3D" id="1.10.8.50">
    <property type="match status" value="1"/>
</dbReference>
<dbReference type="PANTHER" id="PTHR45782:SF4">
    <property type="entry name" value="MITOCHONDRIAL RIBOSOME-ASSOCIATED GTPASE 1"/>
    <property type="match status" value="1"/>
</dbReference>
<dbReference type="PROSITE" id="PS50159">
    <property type="entry name" value="RIBOSOMAL_S13_2"/>
    <property type="match status" value="1"/>
</dbReference>
<reference evidence="3" key="1">
    <citation type="submission" date="2020-08" db="EMBL/GenBank/DDBJ databases">
        <title>Plant Genome Project.</title>
        <authorList>
            <person name="Zhang R.-G."/>
        </authorList>
    </citation>
    <scope>NUCLEOTIDE SEQUENCE</scope>
    <source>
        <strain evidence="3">WSP0</strain>
        <tissue evidence="3">Leaf</tissue>
    </source>
</reference>
<organism evidence="3 4">
    <name type="scientific">Rhododendron griersonianum</name>
    <dbReference type="NCBI Taxonomy" id="479676"/>
    <lineage>
        <taxon>Eukaryota</taxon>
        <taxon>Viridiplantae</taxon>
        <taxon>Streptophyta</taxon>
        <taxon>Embryophyta</taxon>
        <taxon>Tracheophyta</taxon>
        <taxon>Spermatophyta</taxon>
        <taxon>Magnoliopsida</taxon>
        <taxon>eudicotyledons</taxon>
        <taxon>Gunneridae</taxon>
        <taxon>Pentapetalae</taxon>
        <taxon>asterids</taxon>
        <taxon>Ericales</taxon>
        <taxon>Ericaceae</taxon>
        <taxon>Ericoideae</taxon>
        <taxon>Rhodoreae</taxon>
        <taxon>Rhododendron</taxon>
    </lineage>
</organism>
<dbReference type="GO" id="GO:0032543">
    <property type="term" value="P:mitochondrial translation"/>
    <property type="evidence" value="ECO:0007669"/>
    <property type="project" value="TreeGrafter"/>
</dbReference>
<evidence type="ECO:0000256" key="2">
    <source>
        <dbReference type="ARBA" id="ARBA00023134"/>
    </source>
</evidence>